<evidence type="ECO:0000313" key="1">
    <source>
        <dbReference type="EMBL" id="ASV74885.1"/>
    </source>
</evidence>
<dbReference type="Proteomes" id="UP000215086">
    <property type="component" value="Chromosome"/>
</dbReference>
<dbReference type="AlphaFoldDB" id="A0A286RG04"/>
<proteinExistence type="predicted"/>
<evidence type="ECO:0000313" key="2">
    <source>
        <dbReference type="Proteomes" id="UP000215086"/>
    </source>
</evidence>
<protein>
    <submittedName>
        <fullName evidence="1">Uncharacterized protein</fullName>
    </submittedName>
</protein>
<organism evidence="1 2">
    <name type="scientific">Thermogutta terrifontis</name>
    <dbReference type="NCBI Taxonomy" id="1331910"/>
    <lineage>
        <taxon>Bacteria</taxon>
        <taxon>Pseudomonadati</taxon>
        <taxon>Planctomycetota</taxon>
        <taxon>Planctomycetia</taxon>
        <taxon>Pirellulales</taxon>
        <taxon>Thermoguttaceae</taxon>
        <taxon>Thermogutta</taxon>
    </lineage>
</organism>
<gene>
    <name evidence="1" type="ORF">THTE_2283</name>
</gene>
<dbReference type="KEGG" id="ttf:THTE_2283"/>
<reference evidence="1 2" key="1">
    <citation type="journal article" name="Front. Microbiol.">
        <title>Sugar Metabolism of the First Thermophilic Planctomycete Thermogutta terrifontis: Comparative Genomic and Transcriptomic Approaches.</title>
        <authorList>
            <person name="Elcheninov A.G."/>
            <person name="Menzel P."/>
            <person name="Gudbergsdottir S.R."/>
            <person name="Slesarev A.I."/>
            <person name="Kadnikov V.V."/>
            <person name="Krogh A."/>
            <person name="Bonch-Osmolovskaya E.A."/>
            <person name="Peng X."/>
            <person name="Kublanov I.V."/>
        </authorList>
    </citation>
    <scope>NUCLEOTIDE SEQUENCE [LARGE SCALE GENOMIC DNA]</scope>
    <source>
        <strain evidence="1 2">R1</strain>
    </source>
</reference>
<sequence length="54" mass="6131">MESLGEGVCETEIRFEYVSVSVRIWRNLLIGCEFQYAHFGGLDARTPRHLSAAD</sequence>
<name>A0A286RG04_9BACT</name>
<dbReference type="EMBL" id="CP018477">
    <property type="protein sequence ID" value="ASV74885.1"/>
    <property type="molecule type" value="Genomic_DNA"/>
</dbReference>
<accession>A0A286RG04</accession>
<keyword evidence="2" id="KW-1185">Reference proteome</keyword>